<evidence type="ECO:0000313" key="2">
    <source>
        <dbReference type="EMBL" id="SVB11048.1"/>
    </source>
</evidence>
<dbReference type="PANTHER" id="PTHR30290">
    <property type="entry name" value="PERIPLASMIC BINDING COMPONENT OF ABC TRANSPORTER"/>
    <property type="match status" value="1"/>
</dbReference>
<dbReference type="CDD" id="cd08500">
    <property type="entry name" value="PBP2_NikA_DppA_OppA_like_4"/>
    <property type="match status" value="1"/>
</dbReference>
<dbReference type="EMBL" id="UINC01029021">
    <property type="protein sequence ID" value="SVB11048.1"/>
    <property type="molecule type" value="Genomic_DNA"/>
</dbReference>
<organism evidence="2">
    <name type="scientific">marine metagenome</name>
    <dbReference type="NCBI Taxonomy" id="408172"/>
    <lineage>
        <taxon>unclassified sequences</taxon>
        <taxon>metagenomes</taxon>
        <taxon>ecological metagenomes</taxon>
    </lineage>
</organism>
<dbReference type="Gene3D" id="3.10.105.10">
    <property type="entry name" value="Dipeptide-binding Protein, Domain 3"/>
    <property type="match status" value="1"/>
</dbReference>
<dbReference type="InterPro" id="IPR000914">
    <property type="entry name" value="SBP_5_dom"/>
</dbReference>
<dbReference type="GO" id="GO:1904680">
    <property type="term" value="F:peptide transmembrane transporter activity"/>
    <property type="evidence" value="ECO:0007669"/>
    <property type="project" value="TreeGrafter"/>
</dbReference>
<name>A0A382BB99_9ZZZZ</name>
<proteinExistence type="predicted"/>
<feature type="non-terminal residue" evidence="2">
    <location>
        <position position="490"/>
    </location>
</feature>
<gene>
    <name evidence="2" type="ORF">METZ01_LOCUS163902</name>
</gene>
<dbReference type="SUPFAM" id="SSF53850">
    <property type="entry name" value="Periplasmic binding protein-like II"/>
    <property type="match status" value="1"/>
</dbReference>
<evidence type="ECO:0000259" key="1">
    <source>
        <dbReference type="Pfam" id="PF00496"/>
    </source>
</evidence>
<dbReference type="GO" id="GO:0015833">
    <property type="term" value="P:peptide transport"/>
    <property type="evidence" value="ECO:0007669"/>
    <property type="project" value="TreeGrafter"/>
</dbReference>
<dbReference type="Pfam" id="PF00496">
    <property type="entry name" value="SBP_bac_5"/>
    <property type="match status" value="1"/>
</dbReference>
<dbReference type="InterPro" id="IPR039424">
    <property type="entry name" value="SBP_5"/>
</dbReference>
<accession>A0A382BB99</accession>
<dbReference type="Gene3D" id="3.40.190.10">
    <property type="entry name" value="Periplasmic binding protein-like II"/>
    <property type="match status" value="1"/>
</dbReference>
<protein>
    <recommendedName>
        <fullName evidence="1">Solute-binding protein family 5 domain-containing protein</fullName>
    </recommendedName>
</protein>
<feature type="domain" description="Solute-binding protein family 5" evidence="1">
    <location>
        <begin position="148"/>
        <end position="490"/>
    </location>
</feature>
<sequence length="490" mass="54105">MSYPKAFKTVFAGTSVVAASVLLLFSFGNTALADCPAATVADMKGVAPGKYPQQWELSVFQQNAGCTLSFQGNPDIGKLNAQIRGNPSSVPAVEDRLPSEPLVYAPYDSIGKYGGTLDVLSNATEAGTSDFLSVRHVNLVRFSDDLQTIVPNIAKDWKWNDDFTQLTFYLRKGHRWSDGAPFTADDVKFWYDHLALSPMIMEKPKDYVLVGGEPMTVDVVDPQTVVFNLPAPKPGLLAHFAFSFAQGFQPKHFLAPYHPELNPDADALAQQAGFENGLAVIKAYFGNSDWTDTPSPLLNSPDKVANLPADVIPTLESHIYITDTTEGRHLVANPYFHIVDTQGNQLPYISEQDEVYINDNEIRILKLVNAEADYKAQSLQLPAAPILLEHAEKGDYTVDLRPEITLPNISFNVTHPDLDIRQVFGDLRFRQAMSVAINRDEINESAFFGLGTPKQYIGFSPTPAFVDSKWESHMIQYDPAMANSLLDEIG</sequence>
<reference evidence="2" key="1">
    <citation type="submission" date="2018-05" db="EMBL/GenBank/DDBJ databases">
        <authorList>
            <person name="Lanie J.A."/>
            <person name="Ng W.-L."/>
            <person name="Kazmierczak K.M."/>
            <person name="Andrzejewski T.M."/>
            <person name="Davidsen T.M."/>
            <person name="Wayne K.J."/>
            <person name="Tettelin H."/>
            <person name="Glass J.I."/>
            <person name="Rusch D."/>
            <person name="Podicherti R."/>
            <person name="Tsui H.-C.T."/>
            <person name="Winkler M.E."/>
        </authorList>
    </citation>
    <scope>NUCLEOTIDE SEQUENCE</scope>
</reference>
<dbReference type="PANTHER" id="PTHR30290:SF62">
    <property type="entry name" value="OLIGOPEPTIDE ABC TRANSPORTER, PERIPLASMIC OLIGOPEPTIDE-BINDING PROTEIN"/>
    <property type="match status" value="1"/>
</dbReference>
<dbReference type="AlphaFoldDB" id="A0A382BB99"/>